<evidence type="ECO:0000256" key="4">
    <source>
        <dbReference type="ARBA" id="ARBA00022989"/>
    </source>
</evidence>
<feature type="transmembrane region" description="Helical" evidence="6">
    <location>
        <begin position="150"/>
        <end position="176"/>
    </location>
</feature>
<evidence type="ECO:0000256" key="5">
    <source>
        <dbReference type="ARBA" id="ARBA00023136"/>
    </source>
</evidence>
<dbReference type="Pfam" id="PF01810">
    <property type="entry name" value="LysE"/>
    <property type="match status" value="1"/>
</dbReference>
<name>A0ABW3VJ51_9PSEU</name>
<feature type="transmembrane region" description="Helical" evidence="6">
    <location>
        <begin position="71"/>
        <end position="90"/>
    </location>
</feature>
<dbReference type="PANTHER" id="PTHR30086:SF20">
    <property type="entry name" value="ARGININE EXPORTER PROTEIN ARGO-RELATED"/>
    <property type="match status" value="1"/>
</dbReference>
<reference evidence="8" key="1">
    <citation type="journal article" date="2019" name="Int. J. Syst. Evol. Microbiol.">
        <title>The Global Catalogue of Microorganisms (GCM) 10K type strain sequencing project: providing services to taxonomists for standard genome sequencing and annotation.</title>
        <authorList>
            <consortium name="The Broad Institute Genomics Platform"/>
            <consortium name="The Broad Institute Genome Sequencing Center for Infectious Disease"/>
            <person name="Wu L."/>
            <person name="Ma J."/>
        </authorList>
    </citation>
    <scope>NUCLEOTIDE SEQUENCE [LARGE SCALE GENOMIC DNA]</scope>
    <source>
        <strain evidence="8">CCUG 49018</strain>
    </source>
</reference>
<proteinExistence type="predicted"/>
<organism evidence="7 8">
    <name type="scientific">Pseudonocardia benzenivorans</name>
    <dbReference type="NCBI Taxonomy" id="228005"/>
    <lineage>
        <taxon>Bacteria</taxon>
        <taxon>Bacillati</taxon>
        <taxon>Actinomycetota</taxon>
        <taxon>Actinomycetes</taxon>
        <taxon>Pseudonocardiales</taxon>
        <taxon>Pseudonocardiaceae</taxon>
        <taxon>Pseudonocardia</taxon>
    </lineage>
</organism>
<evidence type="ECO:0000256" key="2">
    <source>
        <dbReference type="ARBA" id="ARBA00022475"/>
    </source>
</evidence>
<evidence type="ECO:0000256" key="3">
    <source>
        <dbReference type="ARBA" id="ARBA00022692"/>
    </source>
</evidence>
<evidence type="ECO:0000256" key="6">
    <source>
        <dbReference type="SAM" id="Phobius"/>
    </source>
</evidence>
<dbReference type="EMBL" id="JBHTMB010000144">
    <property type="protein sequence ID" value="MFD1235096.1"/>
    <property type="molecule type" value="Genomic_DNA"/>
</dbReference>
<feature type="transmembrane region" description="Helical" evidence="6">
    <location>
        <begin position="45"/>
        <end position="64"/>
    </location>
</feature>
<evidence type="ECO:0000256" key="1">
    <source>
        <dbReference type="ARBA" id="ARBA00004651"/>
    </source>
</evidence>
<sequence length="210" mass="21050">MAAGTVVAFWVVSLVFVLTPGADWAYLLAAGVRHRSVVPAVGGLVAGHLLATVAVAAGTAALLARIPAVMVGLTVAGAAYLVWLGGTALLRPAAPQLATPDGGPVPGSWLRQAGTGLGTSGLNPKVFLLILALLPQFTDPGGPWPVTAQILFLGLVHVANCALVYLGVATGARVVLRARPAAATVVGRISGVVMVGLGVAMVVGQLVHRV</sequence>
<keyword evidence="8" id="KW-1185">Reference proteome</keyword>
<keyword evidence="4 6" id="KW-1133">Transmembrane helix</keyword>
<dbReference type="Proteomes" id="UP001597182">
    <property type="component" value="Unassembled WGS sequence"/>
</dbReference>
<dbReference type="RefSeq" id="WP_013672301.1">
    <property type="nucleotide sequence ID" value="NZ_BAABKS010000080.1"/>
</dbReference>
<comment type="caution">
    <text evidence="7">The sequence shown here is derived from an EMBL/GenBank/DDBJ whole genome shotgun (WGS) entry which is preliminary data.</text>
</comment>
<keyword evidence="3 6" id="KW-0812">Transmembrane</keyword>
<evidence type="ECO:0000313" key="7">
    <source>
        <dbReference type="EMBL" id="MFD1235096.1"/>
    </source>
</evidence>
<protein>
    <submittedName>
        <fullName evidence="7">LysE family translocator</fullName>
    </submittedName>
</protein>
<gene>
    <name evidence="7" type="ORF">ACFQ34_17535</name>
</gene>
<dbReference type="InterPro" id="IPR001123">
    <property type="entry name" value="LeuE-type"/>
</dbReference>
<accession>A0ABW3VJ51</accession>
<keyword evidence="5 6" id="KW-0472">Membrane</keyword>
<comment type="subcellular location">
    <subcellularLocation>
        <location evidence="1">Cell membrane</location>
        <topology evidence="1">Multi-pass membrane protein</topology>
    </subcellularLocation>
</comment>
<dbReference type="PANTHER" id="PTHR30086">
    <property type="entry name" value="ARGININE EXPORTER PROTEIN ARGO"/>
    <property type="match status" value="1"/>
</dbReference>
<feature type="transmembrane region" description="Helical" evidence="6">
    <location>
        <begin position="185"/>
        <end position="207"/>
    </location>
</feature>
<keyword evidence="2" id="KW-1003">Cell membrane</keyword>
<evidence type="ECO:0000313" key="8">
    <source>
        <dbReference type="Proteomes" id="UP001597182"/>
    </source>
</evidence>